<sequence>MNDPFFNGWQQKYPPFMNLPLRVIYHKFSLYYNHKTLRSTLCNNYIDGSHPEHNIIIPLCHKVNLILENLRTLTVHELDVSKLCEHLSYFLYDKIKNSTSNSNVEELYQILNQIKKSYDLNDDKCELKNYNMDIFAFKNKKNLFMYSDILNWIKNKSVFSTFYSSYYNKLLDDSVKSYTEAVNDNNCKYFEHYKEELQCLINNFNDTKKFLEENAITISAKDVKNIEQFTCQSEADSALTLKVYTGSEDGKEVQDINGPPDVEAHSMSTPNNGKGITAGIASSMITGMSLIFFFLYKFTHIPSWLHHKIRRIKKESDLEGKSDEFILHTSENESMNLHKDEYNVNYNSSIYS</sequence>
<feature type="transmembrane region" description="Helical" evidence="1">
    <location>
        <begin position="276"/>
        <end position="296"/>
    </location>
</feature>
<dbReference type="Pfam" id="PF05795">
    <property type="entry name" value="Plasmodium_Vir"/>
    <property type="match status" value="1"/>
</dbReference>
<keyword evidence="1" id="KW-0472">Membrane</keyword>
<dbReference type="AlphaFoldDB" id="A0A1A9ALH9"/>
<proteinExistence type="predicted"/>
<keyword evidence="1" id="KW-0812">Transmembrane</keyword>
<dbReference type="InterPro" id="IPR008780">
    <property type="entry name" value="Plasmodium_Vir"/>
</dbReference>
<gene>
    <name evidence="2" type="ORF">POVWA1_080020</name>
</gene>
<dbReference type="Proteomes" id="UP000078555">
    <property type="component" value="Unassembled WGS sequence"/>
</dbReference>
<protein>
    <submittedName>
        <fullName evidence="2">PIR Superfamily Protein</fullName>
    </submittedName>
</protein>
<keyword evidence="1" id="KW-1133">Transmembrane helix</keyword>
<accession>A0A1A9ALH9</accession>
<evidence type="ECO:0000313" key="3">
    <source>
        <dbReference type="Proteomes" id="UP000078555"/>
    </source>
</evidence>
<keyword evidence="3" id="KW-1185">Reference proteome</keyword>
<evidence type="ECO:0000313" key="2">
    <source>
        <dbReference type="EMBL" id="SBT57081.1"/>
    </source>
</evidence>
<reference evidence="3" key="1">
    <citation type="submission" date="2016-05" db="EMBL/GenBank/DDBJ databases">
        <authorList>
            <person name="Naeem Raeece"/>
        </authorList>
    </citation>
    <scope>NUCLEOTIDE SEQUENCE [LARGE SCALE GENOMIC DNA]</scope>
</reference>
<name>A0A1A9ALH9_PLAOA</name>
<organism evidence="2 3">
    <name type="scientific">Plasmodium ovale wallikeri</name>
    <dbReference type="NCBI Taxonomy" id="864142"/>
    <lineage>
        <taxon>Eukaryota</taxon>
        <taxon>Sar</taxon>
        <taxon>Alveolata</taxon>
        <taxon>Apicomplexa</taxon>
        <taxon>Aconoidasida</taxon>
        <taxon>Haemosporida</taxon>
        <taxon>Plasmodiidae</taxon>
        <taxon>Plasmodium</taxon>
        <taxon>Plasmodium (Plasmodium)</taxon>
    </lineage>
</organism>
<evidence type="ECO:0000256" key="1">
    <source>
        <dbReference type="SAM" id="Phobius"/>
    </source>
</evidence>
<dbReference type="EMBL" id="FLRD01001356">
    <property type="protein sequence ID" value="SBT57081.1"/>
    <property type="molecule type" value="Genomic_DNA"/>
</dbReference>